<dbReference type="FunFam" id="3.30.1360.210:FF:000002">
    <property type="entry name" value="60S ribosomal protein L22-2"/>
    <property type="match status" value="1"/>
</dbReference>
<evidence type="ECO:0000256" key="5">
    <source>
        <dbReference type="ARBA" id="ARBA00041214"/>
    </source>
</evidence>
<protein>
    <recommendedName>
        <fullName evidence="4">Large ribosomal subunit protein eL22</fullName>
    </recommendedName>
    <alternativeName>
        <fullName evidence="5">60S ribosomal protein L22</fullName>
    </alternativeName>
</protein>
<evidence type="ECO:0000313" key="11">
    <source>
        <dbReference type="Proteomes" id="UP000186817"/>
    </source>
</evidence>
<dbReference type="Gene3D" id="1.25.40.20">
    <property type="entry name" value="Ankyrin repeat-containing domain"/>
    <property type="match status" value="1"/>
</dbReference>
<dbReference type="PANTHER" id="PTHR10064">
    <property type="entry name" value="60S RIBOSOMAL PROTEIN L22"/>
    <property type="match status" value="1"/>
</dbReference>
<evidence type="ECO:0000256" key="6">
    <source>
        <dbReference type="PROSITE-ProRule" id="PRU00023"/>
    </source>
</evidence>
<evidence type="ECO:0000256" key="4">
    <source>
        <dbReference type="ARBA" id="ARBA00040613"/>
    </source>
</evidence>
<dbReference type="PROSITE" id="PS51257">
    <property type="entry name" value="PROKAR_LIPOPROTEIN"/>
    <property type="match status" value="1"/>
</dbReference>
<keyword evidence="2 10" id="KW-0689">Ribosomal protein</keyword>
<feature type="repeat" description="ANK" evidence="6">
    <location>
        <begin position="384"/>
        <end position="410"/>
    </location>
</feature>
<evidence type="ECO:0000313" key="10">
    <source>
        <dbReference type="EMBL" id="OLQ00453.1"/>
    </source>
</evidence>
<dbReference type="Pfam" id="PF01776">
    <property type="entry name" value="Ribosomal_L22e"/>
    <property type="match status" value="1"/>
</dbReference>
<feature type="transmembrane region" description="Helical" evidence="8">
    <location>
        <begin position="748"/>
        <end position="775"/>
    </location>
</feature>
<sequence length="1408" mass="155753">MGARAPLVYLAMAAIFSCGDTLRSQENLLTRAGAEGVALQQSDWEVVVRRCCCYSEKYDGTFDGDKLGFTKDLCPAVHSLTRWGTGLPGRPLGLAGDWRPAFITASAVGLQMAKKAFTGWMCMALRGLSAIVGRRLKEDKLVSRFTGIVSKYLSTLSRSVIQCIAVIVVHMWDPSGMQSVSLRTQELVRDAVSRSLIRLLQPPILLQITAFQAEAKMLHVQRMSGEELASFPVGTFLRMSDLKTALQSNPELRGQRLKLVCEGVVLPDDHKLESAVALLLVVSRPFVEATESSVQKLVLAAEKGAVSEVEEMLQQPYDPDLRGFVRKSFAEASSHGYQTPLAAAAGSGHTEVVRLLLAAGATVNLRSQNQGFWRKAARNPKVNPNATPLFQASSAGHAEVVRLLLDAQADQHQVCGVEALSPFHAAVQRGRTEVAGLLLEARADTNKAHGDETPLATAILQNHPDMVALLLKNGADKEQVVDFDTPLGLAVRRGRQEIVALLLEAGADRHRRFGPVRERPVAVAAKYGYTAIMRLLQPGPGSEDSPKKGFAHIIPLDRKLGECSQATLSCGPSVAPPGPEADLRIGMRRAVAEPPVSGSLGLIMQVMDEKFRGHSSVLTTFFAEAMETKQPEWDGEHEVQSQSLPESDEEVSDESDESHEADETAAFEEWTHAAFEEHIAGIVASMDPAQPDIIQCVRASQALGCFGRAFRPAGRGKSRRSFPTNHIQEFWSHSWHGNAWHKVLTALYLYNSMTAAVFASLGTLLLWALVAWSYLPVEPLWWREHPAASFWCTGTSILLYCLALFFSKPRRRVFLDILCIDQADTSLKAAGLVSMGAFLKCSDSMLVLWDPSYTHRLWCVFEMAAYLHSRPADKVKLIIRPTILGPVFISLPVALFFFMLVTSVIPTAQHAIMWPLMGLAVYVGFYKSCSMLREYWRSVELLEERVAGFTAKESLCWCCSAGHKDADGESIVCDRQIVFRCIVTWFGSLENFETRVRTDVLECLVDQLSKQIFTYKQCALAALPYCWSSFDVSAVEASLRIPDYDLLFQPFDFGGVMRPVCRGLGWALGFLPVIFFLASRLGFLLRRKRDSICAEVLVNSFILVAMIAVFFALLMLEQACWSFEGPLGHYNVAYHRLPGTGVFVGILLSTAAILFCCIGPRCCGRRSLKPDNVSHKTVVADETQPRQMPSGRIVLLCTEHAKAERAHPVTLTGALALRLMRKSSASNRNKSKQASGSQITMPPKKAAPKAKATQLKFTINCQSELEDWSVLEEIGPFSDLGQPVDDKIIDLGDFEKFLVDRIKVEGKTGNLGDKVSISREKAKIHVTAEAPFSKRYLKYLGKKYLRLTFMWYLKAQNLRDFLRIIAPSKTSYEMRYFNINEADRDDSDCAWFEEVTAFSPALLPSLAS</sequence>
<dbReference type="PROSITE" id="PS50088">
    <property type="entry name" value="ANK_REPEAT"/>
    <property type="match status" value="5"/>
</dbReference>
<feature type="repeat" description="ANK" evidence="6">
    <location>
        <begin position="336"/>
        <end position="368"/>
    </location>
</feature>
<evidence type="ECO:0000256" key="8">
    <source>
        <dbReference type="SAM" id="Phobius"/>
    </source>
</evidence>
<feature type="compositionally biased region" description="Acidic residues" evidence="7">
    <location>
        <begin position="646"/>
        <end position="662"/>
    </location>
</feature>
<feature type="transmembrane region" description="Helical" evidence="8">
    <location>
        <begin position="883"/>
        <end position="905"/>
    </location>
</feature>
<dbReference type="GO" id="GO:1990904">
    <property type="term" value="C:ribonucleoprotein complex"/>
    <property type="evidence" value="ECO:0007669"/>
    <property type="project" value="UniProtKB-KW"/>
</dbReference>
<feature type="repeat" description="ANK" evidence="6">
    <location>
        <begin position="418"/>
        <end position="450"/>
    </location>
</feature>
<gene>
    <name evidence="10" type="primary">rpl22</name>
    <name evidence="10" type="ORF">AK812_SmicGene16896</name>
</gene>
<proteinExistence type="inferred from homology"/>
<dbReference type="EMBL" id="LSRX01000327">
    <property type="protein sequence ID" value="OLQ00453.1"/>
    <property type="molecule type" value="Genomic_DNA"/>
</dbReference>
<keyword evidence="8" id="KW-0472">Membrane</keyword>
<dbReference type="SUPFAM" id="SSF48403">
    <property type="entry name" value="Ankyrin repeat"/>
    <property type="match status" value="1"/>
</dbReference>
<feature type="transmembrane region" description="Helical" evidence="8">
    <location>
        <begin position="1064"/>
        <end position="1085"/>
    </location>
</feature>
<dbReference type="Proteomes" id="UP000186817">
    <property type="component" value="Unassembled WGS sequence"/>
</dbReference>
<name>A0A1Q9DZ55_SYMMI</name>
<dbReference type="OrthoDB" id="430656at2759"/>
<feature type="transmembrane region" description="Helical" evidence="8">
    <location>
        <begin position="787"/>
        <end position="806"/>
    </location>
</feature>
<keyword evidence="6" id="KW-0040">ANK repeat</keyword>
<feature type="transmembrane region" description="Helical" evidence="8">
    <location>
        <begin position="911"/>
        <end position="929"/>
    </location>
</feature>
<feature type="compositionally biased region" description="Low complexity" evidence="7">
    <location>
        <begin position="1224"/>
        <end position="1235"/>
    </location>
</feature>
<dbReference type="InterPro" id="IPR036770">
    <property type="entry name" value="Ankyrin_rpt-contain_sf"/>
</dbReference>
<feature type="transmembrane region" description="Helical" evidence="8">
    <location>
        <begin position="1097"/>
        <end position="1116"/>
    </location>
</feature>
<evidence type="ECO:0000256" key="1">
    <source>
        <dbReference type="ARBA" id="ARBA00007817"/>
    </source>
</evidence>
<evidence type="ECO:0000256" key="7">
    <source>
        <dbReference type="SAM" id="MobiDB-lite"/>
    </source>
</evidence>
<reference evidence="10 11" key="1">
    <citation type="submission" date="2016-02" db="EMBL/GenBank/DDBJ databases">
        <title>Genome analysis of coral dinoflagellate symbionts highlights evolutionary adaptations to a symbiotic lifestyle.</title>
        <authorList>
            <person name="Aranda M."/>
            <person name="Li Y."/>
            <person name="Liew Y.J."/>
            <person name="Baumgarten S."/>
            <person name="Simakov O."/>
            <person name="Wilson M."/>
            <person name="Piel J."/>
            <person name="Ashoor H."/>
            <person name="Bougouffa S."/>
            <person name="Bajic V.B."/>
            <person name="Ryu T."/>
            <person name="Ravasi T."/>
            <person name="Bayer T."/>
            <person name="Micklem G."/>
            <person name="Kim H."/>
            <person name="Bhak J."/>
            <person name="Lajeunesse T.C."/>
            <person name="Voolstra C.R."/>
        </authorList>
    </citation>
    <scope>NUCLEOTIDE SEQUENCE [LARGE SCALE GENOMIC DNA]</scope>
    <source>
        <strain evidence="10 11">CCMP2467</strain>
    </source>
</reference>
<comment type="caution">
    <text evidence="10">The sequence shown here is derived from an EMBL/GenBank/DDBJ whole genome shotgun (WGS) entry which is preliminary data.</text>
</comment>
<dbReference type="GO" id="GO:0002181">
    <property type="term" value="P:cytoplasmic translation"/>
    <property type="evidence" value="ECO:0007669"/>
    <property type="project" value="TreeGrafter"/>
</dbReference>
<keyword evidence="3" id="KW-0687">Ribonucleoprotein</keyword>
<feature type="repeat" description="ANK" evidence="6">
    <location>
        <begin position="450"/>
        <end position="476"/>
    </location>
</feature>
<evidence type="ECO:0000256" key="3">
    <source>
        <dbReference type="ARBA" id="ARBA00023274"/>
    </source>
</evidence>
<dbReference type="PROSITE" id="PS50297">
    <property type="entry name" value="ANK_REP_REGION"/>
    <property type="match status" value="5"/>
</dbReference>
<dbReference type="InterPro" id="IPR002671">
    <property type="entry name" value="Ribosomal_eL22"/>
</dbReference>
<feature type="chain" id="PRO_5013022922" description="Large ribosomal subunit protein eL22" evidence="9">
    <location>
        <begin position="22"/>
        <end position="1408"/>
    </location>
</feature>
<organism evidence="10 11">
    <name type="scientific">Symbiodinium microadriaticum</name>
    <name type="common">Dinoflagellate</name>
    <name type="synonym">Zooxanthella microadriatica</name>
    <dbReference type="NCBI Taxonomy" id="2951"/>
    <lineage>
        <taxon>Eukaryota</taxon>
        <taxon>Sar</taxon>
        <taxon>Alveolata</taxon>
        <taxon>Dinophyceae</taxon>
        <taxon>Suessiales</taxon>
        <taxon>Symbiodiniaceae</taxon>
        <taxon>Symbiodinium</taxon>
    </lineage>
</organism>
<dbReference type="Pfam" id="PF00023">
    <property type="entry name" value="Ank"/>
    <property type="match status" value="2"/>
</dbReference>
<dbReference type="InterPro" id="IPR038526">
    <property type="entry name" value="Ribosomal_eL22_sf"/>
</dbReference>
<dbReference type="PANTHER" id="PTHR10064:SF0">
    <property type="entry name" value="FI24544P1-RELATED"/>
    <property type="match status" value="1"/>
</dbReference>
<feature type="signal peptide" evidence="9">
    <location>
        <begin position="1"/>
        <end position="21"/>
    </location>
</feature>
<feature type="repeat" description="ANK" evidence="6">
    <location>
        <begin position="482"/>
        <end position="508"/>
    </location>
</feature>
<dbReference type="GO" id="GO:0003735">
    <property type="term" value="F:structural constituent of ribosome"/>
    <property type="evidence" value="ECO:0007669"/>
    <property type="project" value="InterPro"/>
</dbReference>
<dbReference type="SMART" id="SM00248">
    <property type="entry name" value="ANK"/>
    <property type="match status" value="5"/>
</dbReference>
<keyword evidence="11" id="KW-1185">Reference proteome</keyword>
<dbReference type="Gene3D" id="3.30.1360.210">
    <property type="match status" value="1"/>
</dbReference>
<evidence type="ECO:0000256" key="9">
    <source>
        <dbReference type="SAM" id="SignalP"/>
    </source>
</evidence>
<comment type="similarity">
    <text evidence="1">Belongs to the eukaryotic ribosomal protein eL22 family.</text>
</comment>
<feature type="region of interest" description="Disordered" evidence="7">
    <location>
        <begin position="631"/>
        <end position="662"/>
    </location>
</feature>
<accession>A0A1Q9DZ55</accession>
<feature type="region of interest" description="Disordered" evidence="7">
    <location>
        <begin position="1224"/>
        <end position="1247"/>
    </location>
</feature>
<dbReference type="GO" id="GO:0005840">
    <property type="term" value="C:ribosome"/>
    <property type="evidence" value="ECO:0007669"/>
    <property type="project" value="UniProtKB-KW"/>
</dbReference>
<keyword evidence="9" id="KW-0732">Signal</keyword>
<dbReference type="InterPro" id="IPR002110">
    <property type="entry name" value="Ankyrin_rpt"/>
</dbReference>
<keyword evidence="8" id="KW-0812">Transmembrane</keyword>
<feature type="transmembrane region" description="Helical" evidence="8">
    <location>
        <begin position="1137"/>
        <end position="1155"/>
    </location>
</feature>
<evidence type="ECO:0000256" key="2">
    <source>
        <dbReference type="ARBA" id="ARBA00022980"/>
    </source>
</evidence>
<keyword evidence="8" id="KW-1133">Transmembrane helix</keyword>
<dbReference type="GO" id="GO:0003723">
    <property type="term" value="F:RNA binding"/>
    <property type="evidence" value="ECO:0007669"/>
    <property type="project" value="TreeGrafter"/>
</dbReference>
<dbReference type="Pfam" id="PF12796">
    <property type="entry name" value="Ank_2"/>
    <property type="match status" value="1"/>
</dbReference>